<dbReference type="InterPro" id="IPR010866">
    <property type="entry name" value="A-2_8-polyST"/>
</dbReference>
<dbReference type="Pfam" id="PF07388">
    <property type="entry name" value="A-2_8-polyST"/>
    <property type="match status" value="1"/>
</dbReference>
<dbReference type="STRING" id="83656.B1H18_25140"/>
<reference evidence="2 3" key="1">
    <citation type="submission" date="2017-02" db="EMBL/GenBank/DDBJ databases">
        <title>Draft Genome Sequence of Streptomyces tsukubaensis F601, a Producer of the immunosuppressant tacrolimus FK506.</title>
        <authorList>
            <person name="Zong G."/>
            <person name="Zhong C."/>
            <person name="Fu J."/>
            <person name="Qin R."/>
            <person name="Cao G."/>
        </authorList>
    </citation>
    <scope>NUCLEOTIDE SEQUENCE [LARGE SCALE GENOMIC DNA]</scope>
    <source>
        <strain evidence="2 3">F601</strain>
    </source>
</reference>
<dbReference type="AlphaFoldDB" id="A0A1V4A472"/>
<proteinExistence type="predicted"/>
<protein>
    <submittedName>
        <fullName evidence="2">Uncharacterized protein</fullName>
    </submittedName>
</protein>
<dbReference type="Proteomes" id="UP000190539">
    <property type="component" value="Unassembled WGS sequence"/>
</dbReference>
<organism evidence="2 3">
    <name type="scientific">Streptomyces tsukubensis</name>
    <dbReference type="NCBI Taxonomy" id="83656"/>
    <lineage>
        <taxon>Bacteria</taxon>
        <taxon>Bacillati</taxon>
        <taxon>Actinomycetota</taxon>
        <taxon>Actinomycetes</taxon>
        <taxon>Kitasatosporales</taxon>
        <taxon>Streptomycetaceae</taxon>
        <taxon>Streptomyces</taxon>
    </lineage>
</organism>
<evidence type="ECO:0000256" key="1">
    <source>
        <dbReference type="SAM" id="MobiDB-lite"/>
    </source>
</evidence>
<gene>
    <name evidence="2" type="ORF">B1H18_25140</name>
</gene>
<dbReference type="OrthoDB" id="3723482at2"/>
<comment type="caution">
    <text evidence="2">The sequence shown here is derived from an EMBL/GenBank/DDBJ whole genome shotgun (WGS) entry which is preliminary data.</text>
</comment>
<accession>A0A1V4A472</accession>
<evidence type="ECO:0000313" key="3">
    <source>
        <dbReference type="Proteomes" id="UP000190539"/>
    </source>
</evidence>
<name>A0A1V4A472_9ACTN</name>
<feature type="region of interest" description="Disordered" evidence="1">
    <location>
        <begin position="219"/>
        <end position="252"/>
    </location>
</feature>
<keyword evidence="3" id="KW-1185">Reference proteome</keyword>
<evidence type="ECO:0000313" key="2">
    <source>
        <dbReference type="EMBL" id="OON74385.1"/>
    </source>
</evidence>
<sequence>MEPAAATAQAAGRRGGGGVTTRLFLASTLYGTATLAAALDAELFTPADRRVLIVANNAATPETTPAVDTMAGFERLRDRFDEVVSWNEAIAPFHPGGWSPRGNDLPLWERYLRMLWRLGDDDLELTVESIQVNPALALAQIFLGAPVDVYADGLMSYGPTRSKIDPLVGTRVRRLLHLDLVPGLTPMLLTEFGVSGELVPSEVFLKVLAELAEAADGEEATVGTDWTGGTSRTGGTSGASGSSLSDGHAPRATGAGDEAPVLLLGQYLSALAILTQEEEEELHLRMVRGAVALGHRHLVFKPHPTAPAHWSKALEEEAERLGARLTVRDEPVLAEVLYQRARPALVVGCFSTALLTASAFYGLPVARVGTRLLLERLAPYENSNRVPVTIVDVLVPELTDRAAVEEQRRGGAAEHLGALVRAVGFAMQPKIYPGLRAEAERFLSPQPDAATLRYFKRRRLTSLALPGGLPPQLAFIPRNATIRKVARRARSLRRAAAAR</sequence>
<dbReference type="EMBL" id="MVFC01000027">
    <property type="protein sequence ID" value="OON74385.1"/>
    <property type="molecule type" value="Genomic_DNA"/>
</dbReference>